<protein>
    <recommendedName>
        <fullName evidence="10">SAGA-associated factor 11 homolog</fullName>
    </recommendedName>
</protein>
<keyword evidence="2 10" id="KW-0479">Metal-binding</keyword>
<comment type="domain">
    <text evidence="10">The long N-terminal helix forms part of the 'assembly lobe' of the SAGA deubiquitination module.</text>
</comment>
<gene>
    <name evidence="10" type="primary">Sgf11</name>
    <name evidence="21" type="ORF">g.24367</name>
    <name evidence="15" type="ORF">g.24368</name>
    <name evidence="17" type="ORF">g.24369</name>
    <name evidence="18" type="ORF">g.24370</name>
    <name evidence="19" type="ORF">g.24371</name>
    <name evidence="16" type="ORF">g.24372</name>
    <name evidence="14" type="ORF">g.24373</name>
    <name evidence="20" type="ORF">g.24374</name>
    <name evidence="13" type="ORF">g.24375</name>
</gene>
<dbReference type="HAMAP" id="MF_03047">
    <property type="entry name" value="Sgf11"/>
    <property type="match status" value="1"/>
</dbReference>
<dbReference type="EMBL" id="GECZ01015195">
    <property type="protein sequence ID" value="JAS54574.1"/>
    <property type="molecule type" value="Transcribed_RNA"/>
</dbReference>
<dbReference type="EMBL" id="GECZ01031918">
    <property type="protein sequence ID" value="JAS37851.1"/>
    <property type="molecule type" value="Transcribed_RNA"/>
</dbReference>
<dbReference type="FunFam" id="3.30.160.60:FF:000118">
    <property type="entry name" value="Ataxin-7-like protein 3"/>
    <property type="match status" value="1"/>
</dbReference>
<evidence type="ECO:0000313" key="18">
    <source>
        <dbReference type="EMBL" id="JAS54574.1"/>
    </source>
</evidence>
<evidence type="ECO:0000256" key="7">
    <source>
        <dbReference type="ARBA" id="ARBA00023159"/>
    </source>
</evidence>
<dbReference type="GO" id="GO:0006357">
    <property type="term" value="P:regulation of transcription by RNA polymerase II"/>
    <property type="evidence" value="ECO:0007669"/>
    <property type="project" value="TreeGrafter"/>
</dbReference>
<dbReference type="InterPro" id="IPR051078">
    <property type="entry name" value="SGF11"/>
</dbReference>
<evidence type="ECO:0000256" key="2">
    <source>
        <dbReference type="ARBA" id="ARBA00022723"/>
    </source>
</evidence>
<dbReference type="PANTHER" id="PTHR46367:SF1">
    <property type="entry name" value="ATAXIN-7-LIKE PROTEIN 3"/>
    <property type="match status" value="1"/>
</dbReference>
<evidence type="ECO:0000256" key="9">
    <source>
        <dbReference type="ARBA" id="ARBA00023242"/>
    </source>
</evidence>
<keyword evidence="5 10" id="KW-0156">Chromatin regulator</keyword>
<keyword evidence="9 10" id="KW-0539">Nucleus</keyword>
<evidence type="ECO:0000313" key="17">
    <source>
        <dbReference type="EMBL" id="JAS49449.1"/>
    </source>
</evidence>
<comment type="function">
    <text evidence="10 11">Component of the transcription regulatory histone acetylation (HAT) complex SAGA, a multiprotein complex that activates transcription by remodeling chromatin and mediating histone acetylation and deubiquitination. Within the SAGA complex, participates in a subcomplex that specifically deubiquitinates histone H2B. The SAGA complex is recruited to specific gene promoters by activators, where it is required for transcription.</text>
</comment>
<feature type="compositionally biased region" description="Basic and acidic residues" evidence="12">
    <location>
        <begin position="185"/>
        <end position="196"/>
    </location>
</feature>
<dbReference type="GO" id="GO:0003713">
    <property type="term" value="F:transcription coactivator activity"/>
    <property type="evidence" value="ECO:0007669"/>
    <property type="project" value="UniProtKB-UniRule"/>
</dbReference>
<dbReference type="AlphaFoldDB" id="A0A1B6EV54"/>
<evidence type="ECO:0000313" key="13">
    <source>
        <dbReference type="EMBL" id="JAS37851.1"/>
    </source>
</evidence>
<comment type="subcellular location">
    <subcellularLocation>
        <location evidence="1 10 11">Nucleus</location>
    </subcellularLocation>
</comment>
<keyword evidence="3 10" id="KW-0863">Zinc-finger</keyword>
<comment type="similarity">
    <text evidence="10 11">Belongs to the SGF11 family.</text>
</comment>
<dbReference type="EMBL" id="GECZ01026990">
    <property type="protein sequence ID" value="JAS42779.1"/>
    <property type="molecule type" value="Transcribed_RNA"/>
</dbReference>
<reference evidence="15" key="1">
    <citation type="submission" date="2015-11" db="EMBL/GenBank/DDBJ databases">
        <title>De novo transcriptome assembly of four potential Pierce s Disease insect vectors from Arizona vineyards.</title>
        <authorList>
            <person name="Tassone E.E."/>
        </authorList>
    </citation>
    <scope>NUCLEOTIDE SEQUENCE</scope>
</reference>
<dbReference type="EMBL" id="GECZ01014343">
    <property type="protein sequence ID" value="JAS55426.1"/>
    <property type="molecule type" value="Transcribed_RNA"/>
</dbReference>
<dbReference type="PANTHER" id="PTHR46367">
    <property type="entry name" value="ATAXIN-7-LIKE PROTEIN 3"/>
    <property type="match status" value="1"/>
</dbReference>
<feature type="compositionally biased region" description="Basic residues" evidence="12">
    <location>
        <begin position="166"/>
        <end position="181"/>
    </location>
</feature>
<name>A0A1B6EV54_9HEMI</name>
<comment type="subunit">
    <text evidence="10">Component of some SAGA transcription coactivator-HAT complexes. Within the SAGA complex, participates to a subcomplex of SAGA called the DUB module (deubiquitination module).</text>
</comment>
<feature type="zinc finger region" description="SGF11-type" evidence="10">
    <location>
        <begin position="96"/>
        <end position="117"/>
    </location>
</feature>
<dbReference type="GO" id="GO:0006325">
    <property type="term" value="P:chromatin organization"/>
    <property type="evidence" value="ECO:0007669"/>
    <property type="project" value="UniProtKB-KW"/>
</dbReference>
<dbReference type="InterPro" id="IPR013246">
    <property type="entry name" value="SAGA_su_Sgf11"/>
</dbReference>
<evidence type="ECO:0000313" key="20">
    <source>
        <dbReference type="EMBL" id="JAS68860.1"/>
    </source>
</evidence>
<evidence type="ECO:0000256" key="10">
    <source>
        <dbReference type="HAMAP-Rule" id="MF_03047"/>
    </source>
</evidence>
<dbReference type="GO" id="GO:0071819">
    <property type="term" value="C:DUBm complex"/>
    <property type="evidence" value="ECO:0007669"/>
    <property type="project" value="UniProtKB-UniRule"/>
</dbReference>
<keyword evidence="8 10" id="KW-0804">Transcription</keyword>
<dbReference type="Gene3D" id="3.30.160.60">
    <property type="entry name" value="Classic Zinc Finger"/>
    <property type="match status" value="1"/>
</dbReference>
<evidence type="ECO:0000256" key="3">
    <source>
        <dbReference type="ARBA" id="ARBA00022771"/>
    </source>
</evidence>
<sequence length="211" mass="23589">MASHNTTAEPCSTEEELIQRVKQLLLVPANVETAVNHLFDMLVEDILLGIVFEVHEVIRQGGVPLTSEEEMKAFAIVENTETDIFGQPYVKKSQECCCPSCNRPLSASRFAPHLEKCLGMGRNSSRIASKRIASNCKENAYGGISDDDDEDWVAGQEKSKLNKKVDNKKKRDKNGVRKNKTQKVTNDKNHSGKVSEDYNQNAKYDGLETKN</sequence>
<evidence type="ECO:0000313" key="15">
    <source>
        <dbReference type="EMBL" id="JAS41914.1"/>
    </source>
</evidence>
<dbReference type="EMBL" id="GECZ01000909">
    <property type="protein sequence ID" value="JAS68860.1"/>
    <property type="molecule type" value="Transcribed_RNA"/>
</dbReference>
<dbReference type="EMBL" id="GECZ01000717">
    <property type="protein sequence ID" value="JAS69052.1"/>
    <property type="molecule type" value="Transcribed_RNA"/>
</dbReference>
<evidence type="ECO:0000313" key="14">
    <source>
        <dbReference type="EMBL" id="JAS38286.1"/>
    </source>
</evidence>
<evidence type="ECO:0000256" key="4">
    <source>
        <dbReference type="ARBA" id="ARBA00022833"/>
    </source>
</evidence>
<keyword evidence="7 10" id="KW-0010">Activator</keyword>
<dbReference type="GO" id="GO:0008270">
    <property type="term" value="F:zinc ion binding"/>
    <property type="evidence" value="ECO:0007669"/>
    <property type="project" value="UniProtKB-UniRule"/>
</dbReference>
<dbReference type="GO" id="GO:0000124">
    <property type="term" value="C:SAGA complex"/>
    <property type="evidence" value="ECO:0007669"/>
    <property type="project" value="UniProtKB-UniRule"/>
</dbReference>
<proteinExistence type="inferred from homology"/>
<evidence type="ECO:0000256" key="8">
    <source>
        <dbReference type="ARBA" id="ARBA00023163"/>
    </source>
</evidence>
<evidence type="ECO:0000256" key="12">
    <source>
        <dbReference type="SAM" id="MobiDB-lite"/>
    </source>
</evidence>
<evidence type="ECO:0000256" key="5">
    <source>
        <dbReference type="ARBA" id="ARBA00022853"/>
    </source>
</evidence>
<keyword evidence="4 10" id="KW-0862">Zinc</keyword>
<evidence type="ECO:0000313" key="21">
    <source>
        <dbReference type="EMBL" id="JAS69052.1"/>
    </source>
</evidence>
<dbReference type="EMBL" id="GECZ01027855">
    <property type="protein sequence ID" value="JAS41914.1"/>
    <property type="molecule type" value="Transcribed_RNA"/>
</dbReference>
<dbReference type="EMBL" id="GECZ01020320">
    <property type="protein sequence ID" value="JAS49449.1"/>
    <property type="molecule type" value="Transcribed_RNA"/>
</dbReference>
<feature type="region of interest" description="Disordered" evidence="12">
    <location>
        <begin position="156"/>
        <end position="211"/>
    </location>
</feature>
<dbReference type="EMBL" id="GECZ01031483">
    <property type="protein sequence ID" value="JAS38286.1"/>
    <property type="molecule type" value="Transcribed_RNA"/>
</dbReference>
<accession>A0A1B6EV54</accession>
<evidence type="ECO:0000313" key="16">
    <source>
        <dbReference type="EMBL" id="JAS42779.1"/>
    </source>
</evidence>
<keyword evidence="6 10" id="KW-0805">Transcription regulation</keyword>
<evidence type="ECO:0000313" key="19">
    <source>
        <dbReference type="EMBL" id="JAS55426.1"/>
    </source>
</evidence>
<evidence type="ECO:0000256" key="6">
    <source>
        <dbReference type="ARBA" id="ARBA00023015"/>
    </source>
</evidence>
<evidence type="ECO:0000256" key="1">
    <source>
        <dbReference type="ARBA" id="ARBA00004123"/>
    </source>
</evidence>
<dbReference type="Pfam" id="PF08209">
    <property type="entry name" value="Sgf11"/>
    <property type="match status" value="1"/>
</dbReference>
<organism evidence="15">
    <name type="scientific">Cuerna arida</name>
    <dbReference type="NCBI Taxonomy" id="1464854"/>
    <lineage>
        <taxon>Eukaryota</taxon>
        <taxon>Metazoa</taxon>
        <taxon>Ecdysozoa</taxon>
        <taxon>Arthropoda</taxon>
        <taxon>Hexapoda</taxon>
        <taxon>Insecta</taxon>
        <taxon>Pterygota</taxon>
        <taxon>Neoptera</taxon>
        <taxon>Paraneoptera</taxon>
        <taxon>Hemiptera</taxon>
        <taxon>Auchenorrhyncha</taxon>
        <taxon>Membracoidea</taxon>
        <taxon>Cicadellidae</taxon>
        <taxon>Cicadellinae</taxon>
        <taxon>Proconiini</taxon>
        <taxon>Cuerna</taxon>
    </lineage>
</organism>
<comment type="domain">
    <text evidence="10">The C-terminal SGF11-type zinc-finger domain forms part of the 'catalytic lobe' of the SAGA deubiquitination module.</text>
</comment>
<evidence type="ECO:0000256" key="11">
    <source>
        <dbReference type="RuleBase" id="RU261113"/>
    </source>
</evidence>